<dbReference type="Proteomes" id="UP000223913">
    <property type="component" value="Unassembled WGS sequence"/>
</dbReference>
<reference evidence="1 2" key="1">
    <citation type="submission" date="2017-10" db="EMBL/GenBank/DDBJ databases">
        <title>The draft genome sequence of Lewinella nigricans NBRC 102662.</title>
        <authorList>
            <person name="Wang K."/>
        </authorList>
    </citation>
    <scope>NUCLEOTIDE SEQUENCE [LARGE SCALE GENOMIC DNA]</scope>
    <source>
        <strain evidence="1 2">NBRC 102662</strain>
    </source>
</reference>
<evidence type="ECO:0000313" key="1">
    <source>
        <dbReference type="EMBL" id="PHN00710.1"/>
    </source>
</evidence>
<keyword evidence="2" id="KW-1185">Reference proteome</keyword>
<evidence type="ECO:0000313" key="2">
    <source>
        <dbReference type="Proteomes" id="UP000223913"/>
    </source>
</evidence>
<protein>
    <submittedName>
        <fullName evidence="1">Uncharacterized protein</fullName>
    </submittedName>
</protein>
<proteinExistence type="predicted"/>
<comment type="caution">
    <text evidence="1">The sequence shown here is derived from an EMBL/GenBank/DDBJ whole genome shotgun (WGS) entry which is preliminary data.</text>
</comment>
<dbReference type="AlphaFoldDB" id="A0A2D0MX01"/>
<organism evidence="1 2">
    <name type="scientific">Flavilitoribacter nigricans (strain ATCC 23147 / DSM 23189 / NBRC 102662 / NCIMB 1420 / SS-2)</name>
    <name type="common">Lewinella nigricans</name>
    <dbReference type="NCBI Taxonomy" id="1122177"/>
    <lineage>
        <taxon>Bacteria</taxon>
        <taxon>Pseudomonadati</taxon>
        <taxon>Bacteroidota</taxon>
        <taxon>Saprospiria</taxon>
        <taxon>Saprospirales</taxon>
        <taxon>Lewinellaceae</taxon>
        <taxon>Flavilitoribacter</taxon>
    </lineage>
</organism>
<gene>
    <name evidence="1" type="ORF">CRP01_40875</name>
</gene>
<name>A0A2D0MX01_FLAN2</name>
<accession>A0A2D0MX01</accession>
<dbReference type="EMBL" id="PDUD01000080">
    <property type="protein sequence ID" value="PHN00710.1"/>
    <property type="molecule type" value="Genomic_DNA"/>
</dbReference>
<sequence length="239" mass="27096">MYCKEIIRQMDRIPVYIPGRKIELGDVIIFPNNKNRPIGDYQRETNLKNFGIEFADIKDESPDPYDFSSKRGVSFTFNPEVNAGNPGKGELDITFSKEGASFLKAIKCTEHSINDVTQLKEDLRPYQGRLDWGNYFIVYSITVAERALIMQSASSSGGLKLKGDVKGFQVGSTENLSAGINFEITFTKDAAFLKDWSPDVAVFMRLVRYHPNRNKLVFESNEDIYDMSYIDPAMLLEEG</sequence>